<dbReference type="AlphaFoldDB" id="A0A7Z0EIT9"/>
<dbReference type="RefSeq" id="WP_179820862.1">
    <property type="nucleotide sequence ID" value="NZ_JACCFS010000001.1"/>
</dbReference>
<reference evidence="2 3" key="1">
    <citation type="submission" date="2020-07" db="EMBL/GenBank/DDBJ databases">
        <title>Sequencing the genomes of 1000 actinobacteria strains.</title>
        <authorList>
            <person name="Klenk H.-P."/>
        </authorList>
    </citation>
    <scope>NUCLEOTIDE SEQUENCE [LARGE SCALE GENOMIC DNA]</scope>
    <source>
        <strain evidence="2 3">DSM 44442</strain>
    </source>
</reference>
<feature type="compositionally biased region" description="Low complexity" evidence="1">
    <location>
        <begin position="72"/>
        <end position="85"/>
    </location>
</feature>
<feature type="region of interest" description="Disordered" evidence="1">
    <location>
        <begin position="72"/>
        <end position="96"/>
    </location>
</feature>
<dbReference type="Proteomes" id="UP000572051">
    <property type="component" value="Unassembled WGS sequence"/>
</dbReference>
<keyword evidence="3" id="KW-1185">Reference proteome</keyword>
<evidence type="ECO:0000313" key="3">
    <source>
        <dbReference type="Proteomes" id="UP000572051"/>
    </source>
</evidence>
<proteinExistence type="predicted"/>
<accession>A0A7Z0EIT9</accession>
<protein>
    <submittedName>
        <fullName evidence="2">Uncharacterized protein</fullName>
    </submittedName>
</protein>
<evidence type="ECO:0000313" key="2">
    <source>
        <dbReference type="EMBL" id="NYJ32885.1"/>
    </source>
</evidence>
<evidence type="ECO:0000256" key="1">
    <source>
        <dbReference type="SAM" id="MobiDB-lite"/>
    </source>
</evidence>
<gene>
    <name evidence="2" type="ORF">HNR10_000766</name>
</gene>
<comment type="caution">
    <text evidence="2">The sequence shown here is derived from an EMBL/GenBank/DDBJ whole genome shotgun (WGS) entry which is preliminary data.</text>
</comment>
<name>A0A7Z0EIT9_9ACTN</name>
<organism evidence="2 3">
    <name type="scientific">Nocardiopsis aegyptia</name>
    <dbReference type="NCBI Taxonomy" id="220378"/>
    <lineage>
        <taxon>Bacteria</taxon>
        <taxon>Bacillati</taxon>
        <taxon>Actinomycetota</taxon>
        <taxon>Actinomycetes</taxon>
        <taxon>Streptosporangiales</taxon>
        <taxon>Nocardiopsidaceae</taxon>
        <taxon>Nocardiopsis</taxon>
    </lineage>
</organism>
<dbReference type="EMBL" id="JACCFS010000001">
    <property type="protein sequence ID" value="NYJ32885.1"/>
    <property type="molecule type" value="Genomic_DNA"/>
</dbReference>
<sequence length="134" mass="14399">MSALLEIARGAETTGAERLDALTVIQQMRADLDHAEYQALDRARPQVSWPALGAALGVTQQGAERRWLRLAPKARPAAAPAATAPSNHPLHTQRGGGIDFGSFIQELAADPHRGPGARGRTFRPSEPHILVFPQ</sequence>